<accession>A0A561TH12</accession>
<dbReference type="InterPro" id="IPR001509">
    <property type="entry name" value="Epimerase_deHydtase"/>
</dbReference>
<dbReference type="Gene3D" id="3.40.50.720">
    <property type="entry name" value="NAD(P)-binding Rossmann-like Domain"/>
    <property type="match status" value="1"/>
</dbReference>
<gene>
    <name evidence="2" type="ORF">FHX78_113364</name>
</gene>
<dbReference type="InterPro" id="IPR051783">
    <property type="entry name" value="NAD(P)-dependent_oxidoreduct"/>
</dbReference>
<evidence type="ECO:0000313" key="2">
    <source>
        <dbReference type="EMBL" id="TWF86399.1"/>
    </source>
</evidence>
<comment type="caution">
    <text evidence="2">The sequence shown here is derived from an EMBL/GenBank/DDBJ whole genome shotgun (WGS) entry which is preliminary data.</text>
</comment>
<dbReference type="Pfam" id="PF01370">
    <property type="entry name" value="Epimerase"/>
    <property type="match status" value="1"/>
</dbReference>
<sequence>MGWSGMVEYARMTVDLLVTGATGFIGSRVAAAARGRPGVRVRTLSRRTPPKGPVAGTVPGDLADPRTLYGGCAGVDVLVHCASRVGGDPESAAAVNDLGTKALVEEALRSGVRRIVYVSTAAVHGRGPFRGTRPGEAPIAPASDTSRTRAAAERHVLDAGGLVLRPHLVHGEGDRWVVPGLVGLLRELSATVTGCTAFHSMIDVETLGRAVVAAALSPHHGPGAHYVGHPDPVPAAELLAAVCDRVERPGRGATVDVATARARAAGSPRALHHLGLLTVDHWFTDDGFWKDLDCSPGEGFARTFARAAPWYRSYVTAG</sequence>
<evidence type="ECO:0000259" key="1">
    <source>
        <dbReference type="Pfam" id="PF01370"/>
    </source>
</evidence>
<dbReference type="AlphaFoldDB" id="A0A561TH12"/>
<dbReference type="PANTHER" id="PTHR48079">
    <property type="entry name" value="PROTEIN YEEZ"/>
    <property type="match status" value="1"/>
</dbReference>
<dbReference type="InterPro" id="IPR036291">
    <property type="entry name" value="NAD(P)-bd_dom_sf"/>
</dbReference>
<feature type="domain" description="NAD-dependent epimerase/dehydratase" evidence="1">
    <location>
        <begin position="17"/>
        <end position="174"/>
    </location>
</feature>
<protein>
    <submittedName>
        <fullName evidence="2">Nucleoside-diphosphate-sugar epimerase</fullName>
    </submittedName>
</protein>
<reference evidence="2 3" key="1">
    <citation type="submission" date="2019-06" db="EMBL/GenBank/DDBJ databases">
        <title>Sequencing the genomes of 1000 actinobacteria strains.</title>
        <authorList>
            <person name="Klenk H.-P."/>
        </authorList>
    </citation>
    <scope>NUCLEOTIDE SEQUENCE [LARGE SCALE GENOMIC DNA]</scope>
    <source>
        <strain evidence="2 3">DSM 41695</strain>
    </source>
</reference>
<dbReference type="PANTHER" id="PTHR48079:SF6">
    <property type="entry name" value="NAD(P)-BINDING DOMAIN-CONTAINING PROTEIN-RELATED"/>
    <property type="match status" value="1"/>
</dbReference>
<organism evidence="2 3">
    <name type="scientific">Streptomyces capillispiralis</name>
    <dbReference type="NCBI Taxonomy" id="68182"/>
    <lineage>
        <taxon>Bacteria</taxon>
        <taxon>Bacillati</taxon>
        <taxon>Actinomycetota</taxon>
        <taxon>Actinomycetes</taxon>
        <taxon>Kitasatosporales</taxon>
        <taxon>Streptomycetaceae</taxon>
        <taxon>Streptomyces</taxon>
    </lineage>
</organism>
<evidence type="ECO:0000313" key="3">
    <source>
        <dbReference type="Proteomes" id="UP000316603"/>
    </source>
</evidence>
<dbReference type="GO" id="GO:0004029">
    <property type="term" value="F:aldehyde dehydrogenase (NAD+) activity"/>
    <property type="evidence" value="ECO:0007669"/>
    <property type="project" value="TreeGrafter"/>
</dbReference>
<dbReference type="GO" id="GO:0005737">
    <property type="term" value="C:cytoplasm"/>
    <property type="evidence" value="ECO:0007669"/>
    <property type="project" value="TreeGrafter"/>
</dbReference>
<dbReference type="RefSeq" id="WP_229923911.1">
    <property type="nucleotide sequence ID" value="NZ_BNCE01000003.1"/>
</dbReference>
<proteinExistence type="predicted"/>
<dbReference type="Proteomes" id="UP000316603">
    <property type="component" value="Unassembled WGS sequence"/>
</dbReference>
<keyword evidence="3" id="KW-1185">Reference proteome</keyword>
<name>A0A561TH12_9ACTN</name>
<dbReference type="EMBL" id="VIWV01000001">
    <property type="protein sequence ID" value="TWF86399.1"/>
    <property type="molecule type" value="Genomic_DNA"/>
</dbReference>
<dbReference type="SUPFAM" id="SSF51735">
    <property type="entry name" value="NAD(P)-binding Rossmann-fold domains"/>
    <property type="match status" value="1"/>
</dbReference>